<dbReference type="InterPro" id="IPR020471">
    <property type="entry name" value="AKR"/>
</dbReference>
<dbReference type="VEuPathDB" id="FungiDB:PSHT_13371"/>
<protein>
    <recommendedName>
        <fullName evidence="8">NADP-dependent oxidoreductase domain-containing protein</fullName>
    </recommendedName>
</protein>
<dbReference type="InterPro" id="IPR018170">
    <property type="entry name" value="Aldo/ket_reductase_CS"/>
</dbReference>
<dbReference type="OrthoDB" id="416253at2759"/>
<feature type="region of interest" description="Disordered" evidence="7">
    <location>
        <begin position="291"/>
        <end position="322"/>
    </location>
</feature>
<dbReference type="GO" id="GO:0016616">
    <property type="term" value="F:oxidoreductase activity, acting on the CH-OH group of donors, NAD or NADP as acceptor"/>
    <property type="evidence" value="ECO:0007669"/>
    <property type="project" value="UniProtKB-ARBA"/>
</dbReference>
<dbReference type="PIRSF" id="PIRSF000097">
    <property type="entry name" value="AKR"/>
    <property type="match status" value="1"/>
</dbReference>
<evidence type="ECO:0000256" key="5">
    <source>
        <dbReference type="PIRSR" id="PIRSR000097-2"/>
    </source>
</evidence>
<organism evidence="9 10">
    <name type="scientific">Puccinia striiformis</name>
    <dbReference type="NCBI Taxonomy" id="27350"/>
    <lineage>
        <taxon>Eukaryota</taxon>
        <taxon>Fungi</taxon>
        <taxon>Dikarya</taxon>
        <taxon>Basidiomycota</taxon>
        <taxon>Pucciniomycotina</taxon>
        <taxon>Pucciniomycetes</taxon>
        <taxon>Pucciniales</taxon>
        <taxon>Pucciniaceae</taxon>
        <taxon>Puccinia</taxon>
    </lineage>
</organism>
<dbReference type="PROSITE" id="PS00062">
    <property type="entry name" value="ALDOKETO_REDUCTASE_2"/>
    <property type="match status" value="1"/>
</dbReference>
<feature type="active site" description="Proton donor" evidence="4">
    <location>
        <position position="60"/>
    </location>
</feature>
<keyword evidence="10" id="KW-1185">Reference proteome</keyword>
<comment type="caution">
    <text evidence="9">The sequence shown here is derived from an EMBL/GenBank/DDBJ whole genome shotgun (WGS) entry which is preliminary data.</text>
</comment>
<evidence type="ECO:0000256" key="4">
    <source>
        <dbReference type="PIRSR" id="PIRSR000097-1"/>
    </source>
</evidence>
<evidence type="ECO:0000313" key="10">
    <source>
        <dbReference type="Proteomes" id="UP000238274"/>
    </source>
</evidence>
<evidence type="ECO:0000256" key="2">
    <source>
        <dbReference type="ARBA" id="ARBA00022857"/>
    </source>
</evidence>
<evidence type="ECO:0000256" key="6">
    <source>
        <dbReference type="PIRSR" id="PIRSR000097-3"/>
    </source>
</evidence>
<dbReference type="PANTHER" id="PTHR43827:SF3">
    <property type="entry name" value="NADP-DEPENDENT OXIDOREDUCTASE DOMAIN-CONTAINING PROTEIN"/>
    <property type="match status" value="1"/>
</dbReference>
<evidence type="ECO:0000259" key="8">
    <source>
        <dbReference type="Pfam" id="PF00248"/>
    </source>
</evidence>
<dbReference type="Proteomes" id="UP000238274">
    <property type="component" value="Unassembled WGS sequence"/>
</dbReference>
<dbReference type="EMBL" id="PKSM01000265">
    <property type="protein sequence ID" value="POV99799.1"/>
    <property type="molecule type" value="Genomic_DNA"/>
</dbReference>
<dbReference type="SUPFAM" id="SSF51430">
    <property type="entry name" value="NAD(P)-linked oxidoreductase"/>
    <property type="match status" value="1"/>
</dbReference>
<dbReference type="CDD" id="cd19120">
    <property type="entry name" value="AKR_AKR3C2-3"/>
    <property type="match status" value="1"/>
</dbReference>
<dbReference type="Pfam" id="PF00248">
    <property type="entry name" value="Aldo_ket_red"/>
    <property type="match status" value="1"/>
</dbReference>
<feature type="binding site" evidence="5">
    <location>
        <position position="115"/>
    </location>
    <ligand>
        <name>substrate</name>
    </ligand>
</feature>
<name>A0A2S4URB3_9BASI</name>
<gene>
    <name evidence="9" type="ORF">PSHT_13371</name>
</gene>
<reference evidence="9 10" key="1">
    <citation type="submission" date="2017-12" db="EMBL/GenBank/DDBJ databases">
        <title>Gene loss provides genomic basis for host adaptation in cereal stripe rust fungi.</title>
        <authorList>
            <person name="Xia C."/>
        </authorList>
    </citation>
    <scope>NUCLEOTIDE SEQUENCE [LARGE SCALE GENOMIC DNA]</scope>
    <source>
        <strain evidence="9 10">93TX-2</strain>
    </source>
</reference>
<dbReference type="InterPro" id="IPR036812">
    <property type="entry name" value="NAD(P)_OxRdtase_dom_sf"/>
</dbReference>
<keyword evidence="2" id="KW-0521">NADP</keyword>
<dbReference type="GO" id="GO:0016652">
    <property type="term" value="F:oxidoreductase activity, acting on NAD(P)H as acceptor"/>
    <property type="evidence" value="ECO:0007669"/>
    <property type="project" value="InterPro"/>
</dbReference>
<keyword evidence="3" id="KW-0560">Oxidoreductase</keyword>
<evidence type="ECO:0000256" key="7">
    <source>
        <dbReference type="SAM" id="MobiDB-lite"/>
    </source>
</evidence>
<reference evidence="10" key="3">
    <citation type="journal article" date="2018" name="Mol. Plant Microbe Interact.">
        <title>Genome sequence resources for the wheat stripe rust pathogen (Puccinia striiformis f. sp. tritici) and the barley stripe rust pathogen (Puccinia striiformis f. sp. hordei).</title>
        <authorList>
            <person name="Xia C."/>
            <person name="Wang M."/>
            <person name="Yin C."/>
            <person name="Cornejo O.E."/>
            <person name="Hulbert S.H."/>
            <person name="Chen X."/>
        </authorList>
    </citation>
    <scope>NUCLEOTIDE SEQUENCE [LARGE SCALE GENOMIC DNA]</scope>
    <source>
        <strain evidence="10">93TX-2</strain>
    </source>
</reference>
<evidence type="ECO:0000313" key="9">
    <source>
        <dbReference type="EMBL" id="POV99799.1"/>
    </source>
</evidence>
<accession>A0A2S4URB3</accession>
<evidence type="ECO:0000256" key="1">
    <source>
        <dbReference type="ARBA" id="ARBA00007905"/>
    </source>
</evidence>
<evidence type="ECO:0000256" key="3">
    <source>
        <dbReference type="ARBA" id="ARBA00023002"/>
    </source>
</evidence>
<reference evidence="10" key="2">
    <citation type="journal article" date="2018" name="BMC Genomics">
        <title>Genomic insights into host adaptation between the wheat stripe rust pathogen (Puccinia striiformis f. sp. tritici) and the barley stripe rust pathogen (Puccinia striiformis f. sp. hordei).</title>
        <authorList>
            <person name="Xia C."/>
            <person name="Wang M."/>
            <person name="Yin C."/>
            <person name="Cornejo O.E."/>
            <person name="Hulbert S.H."/>
            <person name="Chen X."/>
        </authorList>
    </citation>
    <scope>NUCLEOTIDE SEQUENCE [LARGE SCALE GENOMIC DNA]</scope>
    <source>
        <strain evidence="10">93TX-2</strain>
    </source>
</reference>
<dbReference type="FunFam" id="3.20.20.100:FF:000002">
    <property type="entry name" value="2,5-diketo-D-gluconic acid reductase A"/>
    <property type="match status" value="1"/>
</dbReference>
<feature type="site" description="Lowers pKa of active site Tyr" evidence="6">
    <location>
        <position position="85"/>
    </location>
</feature>
<dbReference type="AlphaFoldDB" id="A0A2S4URB3"/>
<feature type="compositionally biased region" description="Low complexity" evidence="7">
    <location>
        <begin position="303"/>
        <end position="312"/>
    </location>
</feature>
<comment type="similarity">
    <text evidence="1">Belongs to the aldo/keto reductase family.</text>
</comment>
<dbReference type="PANTHER" id="PTHR43827">
    <property type="entry name" value="2,5-DIKETO-D-GLUCONIC ACID REDUCTASE"/>
    <property type="match status" value="1"/>
</dbReference>
<dbReference type="InterPro" id="IPR044494">
    <property type="entry name" value="AKR3C2/3"/>
</dbReference>
<proteinExistence type="inferred from homology"/>
<dbReference type="VEuPathDB" id="FungiDB:PSTT_00538"/>
<dbReference type="InterPro" id="IPR023210">
    <property type="entry name" value="NADP_OxRdtase_dom"/>
</dbReference>
<dbReference type="PRINTS" id="PR00069">
    <property type="entry name" value="ALDKETRDTASE"/>
</dbReference>
<feature type="domain" description="NADP-dependent oxidoreductase" evidence="8">
    <location>
        <begin position="39"/>
        <end position="202"/>
    </location>
</feature>
<sequence>MSSSSYITLNDGKQTPLIAYGSGTAWFEATGPDGISSALVEATDTAIKVGFTHLDAAKVYGNEKSTGVAISQCGLAREKLYITTKIYSGLASVKETLRAQLRDLKVDYVDLYLIHTAMFTKEEGEPTLAEAWKSMEEIQAEGLAKSIGVSNYRISDLKETLKSAKVKPAVNQIEFHPYVWKEAEPLLNFMKQEEITLAAYGPQVPIVKMPGGKVDPILERISSERQITTGEVLLKWAKAHGAIVVTTSSKETRMKSMLKAVLDDNSDLSLAEIHEINQAGIENGVRRQFMKHSKRPTSSTFLSRSSKNSSPPSSRPPALVSD</sequence>
<dbReference type="Gene3D" id="3.20.20.100">
    <property type="entry name" value="NADP-dependent oxidoreductase domain"/>
    <property type="match status" value="1"/>
</dbReference>